<dbReference type="PANTHER" id="PTHR48182">
    <property type="entry name" value="PROTEIN SERAC1"/>
    <property type="match status" value="1"/>
</dbReference>
<dbReference type="InterPro" id="IPR029058">
    <property type="entry name" value="AB_hydrolase_fold"/>
</dbReference>
<dbReference type="GO" id="GO:0008374">
    <property type="term" value="F:O-acyltransferase activity"/>
    <property type="evidence" value="ECO:0007669"/>
    <property type="project" value="InterPro"/>
</dbReference>
<keyword evidence="3" id="KW-1185">Reference proteome</keyword>
<feature type="region of interest" description="Disordered" evidence="1">
    <location>
        <begin position="52"/>
        <end position="79"/>
    </location>
</feature>
<dbReference type="AlphaFoldDB" id="A0A0C3H350"/>
<dbReference type="Pfam" id="PF13374">
    <property type="entry name" value="TPR_10"/>
    <property type="match status" value="1"/>
</dbReference>
<accession>A0A0C3H350</accession>
<dbReference type="InterPro" id="IPR052374">
    <property type="entry name" value="SERAC1"/>
</dbReference>
<reference evidence="3" key="2">
    <citation type="submission" date="2015-01" db="EMBL/GenBank/DDBJ databases">
        <title>Evolutionary Origins and Diversification of the Mycorrhizal Mutualists.</title>
        <authorList>
            <consortium name="DOE Joint Genome Institute"/>
            <consortium name="Mycorrhizal Genomics Consortium"/>
            <person name="Kohler A."/>
            <person name="Kuo A."/>
            <person name="Nagy L.G."/>
            <person name="Floudas D."/>
            <person name="Copeland A."/>
            <person name="Barry K.W."/>
            <person name="Cichocki N."/>
            <person name="Veneault-Fourrey C."/>
            <person name="LaButti K."/>
            <person name="Lindquist E.A."/>
            <person name="Lipzen A."/>
            <person name="Lundell T."/>
            <person name="Morin E."/>
            <person name="Murat C."/>
            <person name="Riley R."/>
            <person name="Ohm R."/>
            <person name="Sun H."/>
            <person name="Tunlid A."/>
            <person name="Henrissat B."/>
            <person name="Grigoriev I.V."/>
            <person name="Hibbett D.S."/>
            <person name="Martin F."/>
        </authorList>
    </citation>
    <scope>NUCLEOTIDE SEQUENCE [LARGE SCALE GENOMIC DNA]</scope>
    <source>
        <strain evidence="3">Zn</strain>
    </source>
</reference>
<dbReference type="SUPFAM" id="SSF52540">
    <property type="entry name" value="P-loop containing nucleoside triphosphate hydrolases"/>
    <property type="match status" value="1"/>
</dbReference>
<organism evidence="2 3">
    <name type="scientific">Oidiodendron maius (strain Zn)</name>
    <dbReference type="NCBI Taxonomy" id="913774"/>
    <lineage>
        <taxon>Eukaryota</taxon>
        <taxon>Fungi</taxon>
        <taxon>Dikarya</taxon>
        <taxon>Ascomycota</taxon>
        <taxon>Pezizomycotina</taxon>
        <taxon>Leotiomycetes</taxon>
        <taxon>Leotiomycetes incertae sedis</taxon>
        <taxon>Myxotrichaceae</taxon>
        <taxon>Oidiodendron</taxon>
    </lineage>
</organism>
<dbReference type="EMBL" id="KN832883">
    <property type="protein sequence ID" value="KIM96966.1"/>
    <property type="molecule type" value="Genomic_DNA"/>
</dbReference>
<dbReference type="Pfam" id="PF13424">
    <property type="entry name" value="TPR_12"/>
    <property type="match status" value="2"/>
</dbReference>
<evidence type="ECO:0000313" key="3">
    <source>
        <dbReference type="Proteomes" id="UP000054321"/>
    </source>
</evidence>
<dbReference type="Proteomes" id="UP000054321">
    <property type="component" value="Unassembled WGS sequence"/>
</dbReference>
<dbReference type="Pfam" id="PF02450">
    <property type="entry name" value="LCAT"/>
    <property type="match status" value="1"/>
</dbReference>
<dbReference type="InterPro" id="IPR019734">
    <property type="entry name" value="TPR_rpt"/>
</dbReference>
<dbReference type="SUPFAM" id="SSF53474">
    <property type="entry name" value="alpha/beta-Hydrolases"/>
    <property type="match status" value="1"/>
</dbReference>
<dbReference type="SUPFAM" id="SSF48452">
    <property type="entry name" value="TPR-like"/>
    <property type="match status" value="1"/>
</dbReference>
<evidence type="ECO:0000256" key="1">
    <source>
        <dbReference type="SAM" id="MobiDB-lite"/>
    </source>
</evidence>
<dbReference type="InterPro" id="IPR003386">
    <property type="entry name" value="LACT/PDAT_acylTrfase"/>
</dbReference>
<dbReference type="HOGENOM" id="CLU_000288_125_13_1"/>
<dbReference type="OrthoDB" id="1658288at2759"/>
<dbReference type="PANTHER" id="PTHR48182:SF3">
    <property type="entry name" value="DUF676 DOMAIN-CONTAINING PROTEIN"/>
    <property type="match status" value="1"/>
</dbReference>
<dbReference type="InterPro" id="IPR011990">
    <property type="entry name" value="TPR-like_helical_dom_sf"/>
</dbReference>
<dbReference type="GO" id="GO:0006629">
    <property type="term" value="P:lipid metabolic process"/>
    <property type="evidence" value="ECO:0007669"/>
    <property type="project" value="InterPro"/>
</dbReference>
<reference evidence="2 3" key="1">
    <citation type="submission" date="2014-04" db="EMBL/GenBank/DDBJ databases">
        <authorList>
            <consortium name="DOE Joint Genome Institute"/>
            <person name="Kuo A."/>
            <person name="Martino E."/>
            <person name="Perotto S."/>
            <person name="Kohler A."/>
            <person name="Nagy L.G."/>
            <person name="Floudas D."/>
            <person name="Copeland A."/>
            <person name="Barry K.W."/>
            <person name="Cichocki N."/>
            <person name="Veneault-Fourrey C."/>
            <person name="LaButti K."/>
            <person name="Lindquist E.A."/>
            <person name="Lipzen A."/>
            <person name="Lundell T."/>
            <person name="Morin E."/>
            <person name="Murat C."/>
            <person name="Sun H."/>
            <person name="Tunlid A."/>
            <person name="Henrissat B."/>
            <person name="Grigoriev I.V."/>
            <person name="Hibbett D.S."/>
            <person name="Martin F."/>
            <person name="Nordberg H.P."/>
            <person name="Cantor M.N."/>
            <person name="Hua S.X."/>
        </authorList>
    </citation>
    <scope>NUCLEOTIDE SEQUENCE [LARGE SCALE GENOMIC DNA]</scope>
    <source>
        <strain evidence="2 3">Zn</strain>
    </source>
</reference>
<gene>
    <name evidence="2" type="ORF">OIDMADRAFT_183027</name>
</gene>
<name>A0A0C3H350_OIDMZ</name>
<dbReference type="STRING" id="913774.A0A0C3H350"/>
<dbReference type="InterPro" id="IPR027417">
    <property type="entry name" value="P-loop_NTPase"/>
</dbReference>
<dbReference type="SMART" id="SM00028">
    <property type="entry name" value="TPR"/>
    <property type="match status" value="5"/>
</dbReference>
<protein>
    <submittedName>
        <fullName evidence="2">Uncharacterized protein</fullName>
    </submittedName>
</protein>
<dbReference type="Gene3D" id="3.40.50.300">
    <property type="entry name" value="P-loop containing nucleotide triphosphate hydrolases"/>
    <property type="match status" value="1"/>
</dbReference>
<dbReference type="InParanoid" id="A0A0C3H350"/>
<dbReference type="Gene3D" id="3.40.50.1820">
    <property type="entry name" value="alpha/beta hydrolase"/>
    <property type="match status" value="1"/>
</dbReference>
<sequence length="1067" mass="119872">MVCTKESVASSGLNIWSGEAAAGSTPVVDIIAVQGLGAHPYFTWVKKVPPSEADKPKRFRDKTRFWKSKKEQSKGGEDRPTEVMWLRDLLVPLFQNARIASYSYESDWRDRQVQTSLRECADQFLNVLYQQRRQANECKRPLVLIGHSLGCLVIQQALVNAVHRQEFTDLRLSVAGMIFLGAPFQGSDAAIFGEWLARLWRLDSTLLERLRKGNPDLFALSTDFCGSYIDRDVVCFYEKRETEYLRSLKTKVVNSQSASLLGRRSIFLNTDHSGLNKFSIDDDPNFALVLPEIQRMVVNSHSAVAERHKAKGGITIDRGNKHWMVPRPVNGLFTGRVKLLLRIQEALRNNHTSPSDEQKRFVITGLGGQGKSEICLKVASLMREEFWGIFWVDVGKTSIAESNFIAIAKMIGRAAEDVSEALQVLAATKQSWLLILDNADDPNFDYQLYLPSGTHGAVIMTSRIPECRKYGTVGAEALEGLDEEQSQELLLRAAELPRESWPSHSSHANEVVSLLGSHMLALIQAGAYISNGHCQLHEYPEVYCRQRKRLLAFRPKQAQSRYCDVYATFEAPAAVLEQSESETARDALQLLAILSMLDSSFLPLQIFKDAWHAGRDLRTEPSDPSTIYDLSLDHLKQLPCFMLEDGNIWDTYRLIEASSLLASHSLVIRHDSNISPGLSMHVLIHAWAKERLGSEQQSVAWIAAGCVLALSRDNPEVGHIQGWRLLPHVQSYLDIRVSKALSFGLEVIVVPILLACGWLLDDMRQHSRLSYLLEDMFLELGENPDEVSQESLPLYILQVRNLSRLSKSKKAVHLAQQVDKINEDILAADDRDRLSSQHELAVAYQENGQTKEAIDLLEQVVKIKETVLAIDDPDRLASQHALAVAYQENRQTKEAIDLLEQVVKIEETVLAVDNRDRHTSQHALAIVYRKNGQIKEAIELLEQVIKIEGTVLADDDPDRLASQHELAVAYRKNRQTKEAIDLLEQVVKIEGTVLAVDNPDRLASQHALAISYQENGQTKEAIELLEQVVKIKGTALAVDNPDRLKSQQELSVTDRENGQVEEAIDVE</sequence>
<evidence type="ECO:0000313" key="2">
    <source>
        <dbReference type="EMBL" id="KIM96966.1"/>
    </source>
</evidence>
<proteinExistence type="predicted"/>
<dbReference type="Gene3D" id="1.25.40.10">
    <property type="entry name" value="Tetratricopeptide repeat domain"/>
    <property type="match status" value="2"/>
</dbReference>